<dbReference type="OrthoDB" id="10261951at2759"/>
<dbReference type="PANTHER" id="PTHR48097">
    <property type="entry name" value="L-THREONINE ALDOLASE-RELATED"/>
    <property type="match status" value="1"/>
</dbReference>
<keyword evidence="4" id="KW-0456">Lyase</keyword>
<evidence type="ECO:0000313" key="7">
    <source>
        <dbReference type="EMBL" id="KAF2163132.1"/>
    </source>
</evidence>
<dbReference type="InterPro" id="IPR015422">
    <property type="entry name" value="PyrdxlP-dep_Trfase_small"/>
</dbReference>
<evidence type="ECO:0000259" key="6">
    <source>
        <dbReference type="Pfam" id="PF01212"/>
    </source>
</evidence>
<dbReference type="FunFam" id="3.40.640.10:FF:000030">
    <property type="entry name" value="Low-specificity L-threonine aldolase"/>
    <property type="match status" value="1"/>
</dbReference>
<dbReference type="GO" id="GO:0006567">
    <property type="term" value="P:L-threonine catabolic process"/>
    <property type="evidence" value="ECO:0007669"/>
    <property type="project" value="TreeGrafter"/>
</dbReference>
<accession>A0A6A6CB40</accession>
<gene>
    <name evidence="7" type="ORF">M409DRAFT_68745</name>
</gene>
<evidence type="ECO:0000256" key="1">
    <source>
        <dbReference type="ARBA" id="ARBA00001933"/>
    </source>
</evidence>
<name>A0A6A6CB40_ZASCE</name>
<feature type="modified residue" description="N6-(pyridoxal phosphate)lysine" evidence="5">
    <location>
        <position position="201"/>
    </location>
</feature>
<protein>
    <recommendedName>
        <fullName evidence="6">Aromatic amino acid beta-eliminating lyase/threonine aldolase domain-containing protein</fullName>
    </recommendedName>
</protein>
<evidence type="ECO:0000256" key="2">
    <source>
        <dbReference type="ARBA" id="ARBA00006966"/>
    </source>
</evidence>
<reference evidence="7" key="1">
    <citation type="journal article" date="2020" name="Stud. Mycol.">
        <title>101 Dothideomycetes genomes: a test case for predicting lifestyles and emergence of pathogens.</title>
        <authorList>
            <person name="Haridas S."/>
            <person name="Albert R."/>
            <person name="Binder M."/>
            <person name="Bloem J."/>
            <person name="Labutti K."/>
            <person name="Salamov A."/>
            <person name="Andreopoulos B."/>
            <person name="Baker S."/>
            <person name="Barry K."/>
            <person name="Bills G."/>
            <person name="Bluhm B."/>
            <person name="Cannon C."/>
            <person name="Castanera R."/>
            <person name="Culley D."/>
            <person name="Daum C."/>
            <person name="Ezra D."/>
            <person name="Gonzalez J."/>
            <person name="Henrissat B."/>
            <person name="Kuo A."/>
            <person name="Liang C."/>
            <person name="Lipzen A."/>
            <person name="Lutzoni F."/>
            <person name="Magnuson J."/>
            <person name="Mondo S."/>
            <person name="Nolan M."/>
            <person name="Ohm R."/>
            <person name="Pangilinan J."/>
            <person name="Park H.-J."/>
            <person name="Ramirez L."/>
            <person name="Alfaro M."/>
            <person name="Sun H."/>
            <person name="Tritt A."/>
            <person name="Yoshinaga Y."/>
            <person name="Zwiers L.-H."/>
            <person name="Turgeon B."/>
            <person name="Goodwin S."/>
            <person name="Spatafora J."/>
            <person name="Crous P."/>
            <person name="Grigoriev I."/>
        </authorList>
    </citation>
    <scope>NUCLEOTIDE SEQUENCE</scope>
    <source>
        <strain evidence="7">ATCC 36951</strain>
    </source>
</reference>
<dbReference type="RefSeq" id="XP_033664021.1">
    <property type="nucleotide sequence ID" value="XM_033817975.1"/>
</dbReference>
<dbReference type="Proteomes" id="UP000799537">
    <property type="component" value="Unassembled WGS sequence"/>
</dbReference>
<evidence type="ECO:0000313" key="8">
    <source>
        <dbReference type="Proteomes" id="UP000799537"/>
    </source>
</evidence>
<comment type="cofactor">
    <cofactor evidence="1">
        <name>pyridoxal 5'-phosphate</name>
        <dbReference type="ChEBI" id="CHEBI:597326"/>
    </cofactor>
</comment>
<dbReference type="AlphaFoldDB" id="A0A6A6CB40"/>
<keyword evidence="8" id="KW-1185">Reference proteome</keyword>
<organism evidence="7 8">
    <name type="scientific">Zasmidium cellare ATCC 36951</name>
    <dbReference type="NCBI Taxonomy" id="1080233"/>
    <lineage>
        <taxon>Eukaryota</taxon>
        <taxon>Fungi</taxon>
        <taxon>Dikarya</taxon>
        <taxon>Ascomycota</taxon>
        <taxon>Pezizomycotina</taxon>
        <taxon>Dothideomycetes</taxon>
        <taxon>Dothideomycetidae</taxon>
        <taxon>Mycosphaerellales</taxon>
        <taxon>Mycosphaerellaceae</taxon>
        <taxon>Zasmidium</taxon>
    </lineage>
</organism>
<dbReference type="PIRSF" id="PIRSF017617">
    <property type="entry name" value="Thr_aldolase"/>
    <property type="match status" value="1"/>
</dbReference>
<dbReference type="Gene3D" id="3.90.1150.10">
    <property type="entry name" value="Aspartate Aminotransferase, domain 1"/>
    <property type="match status" value="1"/>
</dbReference>
<keyword evidence="3" id="KW-0663">Pyridoxal phosphate</keyword>
<feature type="domain" description="Aromatic amino acid beta-eliminating lyase/threonine aldolase" evidence="6">
    <location>
        <begin position="14"/>
        <end position="297"/>
    </location>
</feature>
<evidence type="ECO:0000256" key="4">
    <source>
        <dbReference type="ARBA" id="ARBA00023239"/>
    </source>
</evidence>
<dbReference type="InterPro" id="IPR015424">
    <property type="entry name" value="PyrdxlP-dep_Trfase"/>
</dbReference>
<dbReference type="GO" id="GO:0008732">
    <property type="term" value="F:L-allo-threonine aldolase activity"/>
    <property type="evidence" value="ECO:0007669"/>
    <property type="project" value="TreeGrafter"/>
</dbReference>
<proteinExistence type="inferred from homology"/>
<dbReference type="Gene3D" id="3.40.640.10">
    <property type="entry name" value="Type I PLP-dependent aspartate aminotransferase-like (Major domain)"/>
    <property type="match status" value="1"/>
</dbReference>
<dbReference type="GO" id="GO:0006545">
    <property type="term" value="P:glycine biosynthetic process"/>
    <property type="evidence" value="ECO:0007669"/>
    <property type="project" value="TreeGrafter"/>
</dbReference>
<dbReference type="SUPFAM" id="SSF53383">
    <property type="entry name" value="PLP-dependent transferases"/>
    <property type="match status" value="1"/>
</dbReference>
<dbReference type="PANTHER" id="PTHR48097:SF9">
    <property type="entry name" value="L-THREONINE ALDOLASE"/>
    <property type="match status" value="1"/>
</dbReference>
<dbReference type="GeneID" id="54571247"/>
<evidence type="ECO:0000256" key="3">
    <source>
        <dbReference type="ARBA" id="ARBA00022898"/>
    </source>
</evidence>
<dbReference type="InterPro" id="IPR015421">
    <property type="entry name" value="PyrdxlP-dep_Trfase_major"/>
</dbReference>
<evidence type="ECO:0000256" key="5">
    <source>
        <dbReference type="PIRSR" id="PIRSR017617-1"/>
    </source>
</evidence>
<dbReference type="EMBL" id="ML993610">
    <property type="protein sequence ID" value="KAF2163132.1"/>
    <property type="molecule type" value="Genomic_DNA"/>
</dbReference>
<dbReference type="Pfam" id="PF01212">
    <property type="entry name" value="Beta_elim_lyase"/>
    <property type="match status" value="1"/>
</dbReference>
<sequence length="332" mass="35998">MDNAKREAAEVAFDLRSDVVTVPTSSMLQATANATYGDDVHHEDETTESLQRDMAAMTGHEAGLFVLSGTMGNSLALRSLLSQAPYAVMVDSSSNMLLWESGHPVEPSNGKYLVLEDIVNKVILDDDSVTATPTRVICLENPIHGVVVPRKEVQRISQFARAHGIKLHMDGARLFDAVVAGGGTLSEYATECDTVTMCFSKGLGAPVGSMLVGRDSTIRQARRLRQSIGGGIHQMGVLSSMARVGLDEIFLAKGHDGKSKMAKNHEYARRIAELWIQSGGKISKPVETCMVFLDLEAASLPRGELITLASEHGLKIMSERLVVHHRKCCFPL</sequence>
<dbReference type="InterPro" id="IPR023603">
    <property type="entry name" value="Low_specificity_L-TA-like"/>
</dbReference>
<comment type="similarity">
    <text evidence="2">Belongs to the threonine aldolase family.</text>
</comment>
<dbReference type="InterPro" id="IPR001597">
    <property type="entry name" value="ArAA_b-elim_lyase/Thr_aldolase"/>
</dbReference>
<dbReference type="GO" id="GO:0005829">
    <property type="term" value="C:cytosol"/>
    <property type="evidence" value="ECO:0007669"/>
    <property type="project" value="TreeGrafter"/>
</dbReference>